<evidence type="ECO:0000313" key="1">
    <source>
        <dbReference type="EMBL" id="JAE17027.1"/>
    </source>
</evidence>
<proteinExistence type="predicted"/>
<reference evidence="1" key="2">
    <citation type="journal article" date="2015" name="Data Brief">
        <title>Shoot transcriptome of the giant reed, Arundo donax.</title>
        <authorList>
            <person name="Barrero R.A."/>
            <person name="Guerrero F.D."/>
            <person name="Moolhuijzen P."/>
            <person name="Goolsby J.A."/>
            <person name="Tidwell J."/>
            <person name="Bellgard S.E."/>
            <person name="Bellgard M.I."/>
        </authorList>
    </citation>
    <scope>NUCLEOTIDE SEQUENCE</scope>
    <source>
        <tissue evidence="1">Shoot tissue taken approximately 20 cm above the soil surface</tissue>
    </source>
</reference>
<organism evidence="1">
    <name type="scientific">Arundo donax</name>
    <name type="common">Giant reed</name>
    <name type="synonym">Donax arundinaceus</name>
    <dbReference type="NCBI Taxonomy" id="35708"/>
    <lineage>
        <taxon>Eukaryota</taxon>
        <taxon>Viridiplantae</taxon>
        <taxon>Streptophyta</taxon>
        <taxon>Embryophyta</taxon>
        <taxon>Tracheophyta</taxon>
        <taxon>Spermatophyta</taxon>
        <taxon>Magnoliopsida</taxon>
        <taxon>Liliopsida</taxon>
        <taxon>Poales</taxon>
        <taxon>Poaceae</taxon>
        <taxon>PACMAD clade</taxon>
        <taxon>Arundinoideae</taxon>
        <taxon>Arundineae</taxon>
        <taxon>Arundo</taxon>
    </lineage>
</organism>
<reference evidence="1" key="1">
    <citation type="submission" date="2014-09" db="EMBL/GenBank/DDBJ databases">
        <authorList>
            <person name="Magalhaes I.L.F."/>
            <person name="Oliveira U."/>
            <person name="Santos F.R."/>
            <person name="Vidigal T.H.D.A."/>
            <person name="Brescovit A.D."/>
            <person name="Santos A.J."/>
        </authorList>
    </citation>
    <scope>NUCLEOTIDE SEQUENCE</scope>
    <source>
        <tissue evidence="1">Shoot tissue taken approximately 20 cm above the soil surface</tissue>
    </source>
</reference>
<accession>A0A0A9FXM4</accession>
<protein>
    <submittedName>
        <fullName evidence="1">Uncharacterized protein</fullName>
    </submittedName>
</protein>
<dbReference type="AlphaFoldDB" id="A0A0A9FXM4"/>
<name>A0A0A9FXM4_ARUDO</name>
<dbReference type="EMBL" id="GBRH01180869">
    <property type="protein sequence ID" value="JAE17027.1"/>
    <property type="molecule type" value="Transcribed_RNA"/>
</dbReference>
<sequence length="79" mass="9472">MCYYVGWLKGVESRHKVNQLTNCSTVQYFSWSMIDLSKILIVYCSHKRKASFQMNKTWYLRQIIWAHMCISKQLVTLYA</sequence>